<evidence type="ECO:0000313" key="1">
    <source>
        <dbReference type="EMBL" id="JAH51088.1"/>
    </source>
</evidence>
<protein>
    <submittedName>
        <fullName evidence="1">Uncharacterized protein</fullName>
    </submittedName>
</protein>
<dbReference type="EMBL" id="GBXM01057489">
    <property type="protein sequence ID" value="JAH51088.1"/>
    <property type="molecule type" value="Transcribed_RNA"/>
</dbReference>
<reference evidence="1" key="2">
    <citation type="journal article" date="2015" name="Fish Shellfish Immunol.">
        <title>Early steps in the European eel (Anguilla anguilla)-Vibrio vulnificus interaction in the gills: Role of the RtxA13 toxin.</title>
        <authorList>
            <person name="Callol A."/>
            <person name="Pajuelo D."/>
            <person name="Ebbesson L."/>
            <person name="Teles M."/>
            <person name="MacKenzie S."/>
            <person name="Amaro C."/>
        </authorList>
    </citation>
    <scope>NUCLEOTIDE SEQUENCE</scope>
</reference>
<reference evidence="1" key="1">
    <citation type="submission" date="2014-11" db="EMBL/GenBank/DDBJ databases">
        <authorList>
            <person name="Amaro Gonzalez C."/>
        </authorList>
    </citation>
    <scope>NUCLEOTIDE SEQUENCE</scope>
</reference>
<organism evidence="1">
    <name type="scientific">Anguilla anguilla</name>
    <name type="common">European freshwater eel</name>
    <name type="synonym">Muraena anguilla</name>
    <dbReference type="NCBI Taxonomy" id="7936"/>
    <lineage>
        <taxon>Eukaryota</taxon>
        <taxon>Metazoa</taxon>
        <taxon>Chordata</taxon>
        <taxon>Craniata</taxon>
        <taxon>Vertebrata</taxon>
        <taxon>Euteleostomi</taxon>
        <taxon>Actinopterygii</taxon>
        <taxon>Neopterygii</taxon>
        <taxon>Teleostei</taxon>
        <taxon>Anguilliformes</taxon>
        <taxon>Anguillidae</taxon>
        <taxon>Anguilla</taxon>
    </lineage>
</organism>
<proteinExistence type="predicted"/>
<accession>A0A0E9TEB7</accession>
<dbReference type="AlphaFoldDB" id="A0A0E9TEB7"/>
<sequence length="32" mass="3667">MEVLVTLDTACFQDYTVNKEEGHENKTSFGLF</sequence>
<name>A0A0E9TEB7_ANGAN</name>